<sequence>MPYSTVTQDTCPHDAKVKMAGYAGMYECTRCHKFIRDDK</sequence>
<keyword evidence="2" id="KW-1185">Reference proteome</keyword>
<comment type="caution">
    <text evidence="1">The sequence shown here is derived from an EMBL/GenBank/DDBJ whole genome shotgun (WGS) entry which is preliminary data.</text>
</comment>
<name>F9CW48_9ARCH</name>
<dbReference type="Proteomes" id="UP000004440">
    <property type="component" value="Unassembled WGS sequence"/>
</dbReference>
<evidence type="ECO:0000313" key="1">
    <source>
        <dbReference type="EMBL" id="EGP93500.1"/>
    </source>
</evidence>
<dbReference type="AlphaFoldDB" id="F9CW48"/>
<dbReference type="EMBL" id="AFPU01000001">
    <property type="protein sequence ID" value="EGP93500.1"/>
    <property type="molecule type" value="Genomic_DNA"/>
</dbReference>
<evidence type="ECO:0000313" key="2">
    <source>
        <dbReference type="Proteomes" id="UP000004440"/>
    </source>
</evidence>
<dbReference type="STRING" id="1001994.MY1_0738"/>
<proteinExistence type="predicted"/>
<protein>
    <submittedName>
        <fullName evidence="1">Uncharacterized protein</fullName>
    </submittedName>
</protein>
<gene>
    <name evidence="1" type="ORF">MY1_0738</name>
</gene>
<organism evidence="1 2">
    <name type="scientific">Nitrosarchaeum koreense MY1</name>
    <dbReference type="NCBI Taxonomy" id="1001994"/>
    <lineage>
        <taxon>Archaea</taxon>
        <taxon>Nitrososphaerota</taxon>
        <taxon>Nitrososphaeria</taxon>
        <taxon>Nitrosopumilales</taxon>
        <taxon>Nitrosopumilaceae</taxon>
        <taxon>Nitrosarchaeum</taxon>
    </lineage>
</organism>
<reference evidence="1 2" key="1">
    <citation type="journal article" date="2011" name="J. Bacteriol.">
        <title>Genome Sequence of an Ammonia-Oxidizing Soil Archaeon, "Candidatus Nitrosoarchaeum koreensis" MY1.</title>
        <authorList>
            <person name="Kim B.K."/>
            <person name="Jung M.Y."/>
            <person name="Yu D.S."/>
            <person name="Park S.J."/>
            <person name="Oh T.K."/>
            <person name="Rhee S.K."/>
            <person name="Kim J.F."/>
        </authorList>
    </citation>
    <scope>NUCLEOTIDE SEQUENCE [LARGE SCALE GENOMIC DNA]</scope>
    <source>
        <strain evidence="1 2">MY1</strain>
    </source>
</reference>
<accession>F9CW48</accession>